<evidence type="ECO:0000313" key="2">
    <source>
        <dbReference type="EMBL" id="GGK01944.1"/>
    </source>
</evidence>
<dbReference type="GO" id="GO:0008999">
    <property type="term" value="F:protein-N-terminal-alanine acetyltransferase activity"/>
    <property type="evidence" value="ECO:0007669"/>
    <property type="project" value="TreeGrafter"/>
</dbReference>
<dbReference type="SUPFAM" id="SSF55729">
    <property type="entry name" value="Acyl-CoA N-acyltransferases (Nat)"/>
    <property type="match status" value="1"/>
</dbReference>
<name>A0A8J3FBJ1_9ACTN</name>
<dbReference type="AlphaFoldDB" id="A0A8J3FBJ1"/>
<reference evidence="2" key="1">
    <citation type="journal article" date="2014" name="Int. J. Syst. Evol. Microbiol.">
        <title>Complete genome sequence of Corynebacterium casei LMG S-19264T (=DSM 44701T), isolated from a smear-ripened cheese.</title>
        <authorList>
            <consortium name="US DOE Joint Genome Institute (JGI-PGF)"/>
            <person name="Walter F."/>
            <person name="Albersmeier A."/>
            <person name="Kalinowski J."/>
            <person name="Ruckert C."/>
        </authorList>
    </citation>
    <scope>NUCLEOTIDE SEQUENCE</scope>
    <source>
        <strain evidence="2">JCM 3090</strain>
    </source>
</reference>
<dbReference type="InterPro" id="IPR016181">
    <property type="entry name" value="Acyl_CoA_acyltransferase"/>
</dbReference>
<keyword evidence="3" id="KW-1185">Reference proteome</keyword>
<dbReference type="PANTHER" id="PTHR43441:SF10">
    <property type="entry name" value="ACETYLTRANSFERASE"/>
    <property type="match status" value="1"/>
</dbReference>
<evidence type="ECO:0000313" key="3">
    <source>
        <dbReference type="Proteomes" id="UP000649739"/>
    </source>
</evidence>
<organism evidence="2 3">
    <name type="scientific">Pilimelia anulata</name>
    <dbReference type="NCBI Taxonomy" id="53371"/>
    <lineage>
        <taxon>Bacteria</taxon>
        <taxon>Bacillati</taxon>
        <taxon>Actinomycetota</taxon>
        <taxon>Actinomycetes</taxon>
        <taxon>Micromonosporales</taxon>
        <taxon>Micromonosporaceae</taxon>
        <taxon>Pilimelia</taxon>
    </lineage>
</organism>
<dbReference type="EMBL" id="BMQB01000008">
    <property type="protein sequence ID" value="GGK01944.1"/>
    <property type="molecule type" value="Genomic_DNA"/>
</dbReference>
<dbReference type="InterPro" id="IPR051908">
    <property type="entry name" value="Ribosomal_N-acetyltransferase"/>
</dbReference>
<dbReference type="Pfam" id="PF13302">
    <property type="entry name" value="Acetyltransf_3"/>
    <property type="match status" value="1"/>
</dbReference>
<dbReference type="PROSITE" id="PS51186">
    <property type="entry name" value="GNAT"/>
    <property type="match status" value="1"/>
</dbReference>
<evidence type="ECO:0000259" key="1">
    <source>
        <dbReference type="PROSITE" id="PS51186"/>
    </source>
</evidence>
<dbReference type="GO" id="GO:1990189">
    <property type="term" value="F:protein N-terminal-serine acetyltransferase activity"/>
    <property type="evidence" value="ECO:0007669"/>
    <property type="project" value="TreeGrafter"/>
</dbReference>
<proteinExistence type="predicted"/>
<dbReference type="PANTHER" id="PTHR43441">
    <property type="entry name" value="RIBOSOMAL-PROTEIN-SERINE ACETYLTRANSFERASE"/>
    <property type="match status" value="1"/>
</dbReference>
<accession>A0A8J3FBJ1</accession>
<gene>
    <name evidence="2" type="ORF">GCM10010123_34860</name>
</gene>
<dbReference type="Proteomes" id="UP000649739">
    <property type="component" value="Unassembled WGS sequence"/>
</dbReference>
<dbReference type="Gene3D" id="3.40.630.30">
    <property type="match status" value="1"/>
</dbReference>
<sequence>MATPGPAAGRPADGTAAVVPAGALAGVPQPRLYAGDLLLRPFAPADAPVLVAAFADPHIAYWNLEAAMTPAAAAARIADYAAQLAAERAVNWLVADAASGEPRGRVSLSEVSLWYGGAEATYWTLPGARGRGVASTALRAAARWGLDRLGLGRVHLRHSVGNAGSCRVAGRAGFVAEGTHRHALRHADGWHDMHVHSLVATDPAG</sequence>
<reference evidence="2" key="2">
    <citation type="submission" date="2020-09" db="EMBL/GenBank/DDBJ databases">
        <authorList>
            <person name="Sun Q."/>
            <person name="Ohkuma M."/>
        </authorList>
    </citation>
    <scope>NUCLEOTIDE SEQUENCE</scope>
    <source>
        <strain evidence="2">JCM 3090</strain>
    </source>
</reference>
<feature type="domain" description="N-acetyltransferase" evidence="1">
    <location>
        <begin position="37"/>
        <end position="196"/>
    </location>
</feature>
<comment type="caution">
    <text evidence="2">The sequence shown here is derived from an EMBL/GenBank/DDBJ whole genome shotgun (WGS) entry which is preliminary data.</text>
</comment>
<protein>
    <submittedName>
        <fullName evidence="2">Acetyltransferase</fullName>
    </submittedName>
</protein>
<dbReference type="GO" id="GO:0005737">
    <property type="term" value="C:cytoplasm"/>
    <property type="evidence" value="ECO:0007669"/>
    <property type="project" value="TreeGrafter"/>
</dbReference>
<dbReference type="RefSeq" id="WP_189171249.1">
    <property type="nucleotide sequence ID" value="NZ_BMQB01000008.1"/>
</dbReference>
<dbReference type="InterPro" id="IPR000182">
    <property type="entry name" value="GNAT_dom"/>
</dbReference>